<protein>
    <submittedName>
        <fullName evidence="1">Uncharacterized protein</fullName>
    </submittedName>
</protein>
<evidence type="ECO:0000313" key="1">
    <source>
        <dbReference type="EMBL" id="EEV18433.1"/>
    </source>
</evidence>
<dbReference type="STRING" id="824.CGRAC_0228"/>
<name>C8PFG7_9BACT</name>
<reference evidence="1 2" key="1">
    <citation type="submission" date="2009-07" db="EMBL/GenBank/DDBJ databases">
        <authorList>
            <person name="Madupu R."/>
            <person name="Sebastian Y."/>
            <person name="Durkin A.S."/>
            <person name="Torralba M."/>
            <person name="Methe B."/>
            <person name="Sutton G.G."/>
            <person name="Strausberg R.L."/>
            <person name="Nelson K.E."/>
        </authorList>
    </citation>
    <scope>NUCLEOTIDE SEQUENCE [LARGE SCALE GENOMIC DNA]</scope>
    <source>
        <strain evidence="1 2">RM3268</strain>
    </source>
</reference>
<organism evidence="1 2">
    <name type="scientific">Campylobacter gracilis RM3268</name>
    <dbReference type="NCBI Taxonomy" id="553220"/>
    <lineage>
        <taxon>Bacteria</taxon>
        <taxon>Pseudomonadati</taxon>
        <taxon>Campylobacterota</taxon>
        <taxon>Epsilonproteobacteria</taxon>
        <taxon>Campylobacterales</taxon>
        <taxon>Campylobacteraceae</taxon>
        <taxon>Campylobacter</taxon>
    </lineage>
</organism>
<accession>C8PFG7</accession>
<dbReference type="RefSeq" id="WP_005869999.1">
    <property type="nucleotide sequence ID" value="NZ_ACYG01000014.1"/>
</dbReference>
<dbReference type="EMBL" id="ACYG01000014">
    <property type="protein sequence ID" value="EEV18433.1"/>
    <property type="molecule type" value="Genomic_DNA"/>
</dbReference>
<sequence length="60" mass="7081">MKAKREIKKLKRAIKKLREEVDKLGGGASAIGFITEEYKDEEEDIDTQIRCRKDKKCKRR</sequence>
<dbReference type="AlphaFoldDB" id="C8PFG7"/>
<proteinExistence type="predicted"/>
<keyword evidence="2" id="KW-1185">Reference proteome</keyword>
<comment type="caution">
    <text evidence="1">The sequence shown here is derived from an EMBL/GenBank/DDBJ whole genome shotgun (WGS) entry which is preliminary data.</text>
</comment>
<evidence type="ECO:0000313" key="2">
    <source>
        <dbReference type="Proteomes" id="UP000005709"/>
    </source>
</evidence>
<gene>
    <name evidence="1" type="ORF">CAMGR0001_2124</name>
</gene>
<dbReference type="Proteomes" id="UP000005709">
    <property type="component" value="Unassembled WGS sequence"/>
</dbReference>